<dbReference type="RefSeq" id="WP_209479477.1">
    <property type="nucleotide sequence ID" value="NZ_JAGGKK010000003.1"/>
</dbReference>
<keyword evidence="3" id="KW-1185">Reference proteome</keyword>
<evidence type="ECO:0000313" key="2">
    <source>
        <dbReference type="EMBL" id="MBP1947872.1"/>
    </source>
</evidence>
<comment type="caution">
    <text evidence="2">The sequence shown here is derived from an EMBL/GenBank/DDBJ whole genome shotgun (WGS) entry which is preliminary data.</text>
</comment>
<dbReference type="EC" id="2.7.1.2" evidence="2"/>
<comment type="similarity">
    <text evidence="1">Belongs to the ROK (NagC/XylR) family.</text>
</comment>
<gene>
    <name evidence="2" type="ORF">J2Z82_000801</name>
</gene>
<protein>
    <submittedName>
        <fullName evidence="2">Glucokinase</fullName>
        <ecNumber evidence="2">2.7.1.2</ecNumber>
    </submittedName>
</protein>
<reference evidence="2 3" key="1">
    <citation type="submission" date="2021-03" db="EMBL/GenBank/DDBJ databases">
        <title>Genomic Encyclopedia of Type Strains, Phase IV (KMG-IV): sequencing the most valuable type-strain genomes for metagenomic binning, comparative biology and taxonomic classification.</title>
        <authorList>
            <person name="Goeker M."/>
        </authorList>
    </citation>
    <scope>NUCLEOTIDE SEQUENCE [LARGE SCALE GENOMIC DNA]</scope>
    <source>
        <strain evidence="2 3">DSM 21085</strain>
    </source>
</reference>
<dbReference type="Gene3D" id="3.30.420.40">
    <property type="match status" value="2"/>
</dbReference>
<dbReference type="Proteomes" id="UP001519328">
    <property type="component" value="Unassembled WGS sequence"/>
</dbReference>
<evidence type="ECO:0000256" key="1">
    <source>
        <dbReference type="ARBA" id="ARBA00006479"/>
    </source>
</evidence>
<dbReference type="GO" id="GO:0004340">
    <property type="term" value="F:glucokinase activity"/>
    <property type="evidence" value="ECO:0007669"/>
    <property type="project" value="UniProtKB-EC"/>
</dbReference>
<organism evidence="2 3">
    <name type="scientific">Virgibacillus litoralis</name>
    <dbReference type="NCBI Taxonomy" id="578221"/>
    <lineage>
        <taxon>Bacteria</taxon>
        <taxon>Bacillati</taxon>
        <taxon>Bacillota</taxon>
        <taxon>Bacilli</taxon>
        <taxon>Bacillales</taxon>
        <taxon>Bacillaceae</taxon>
        <taxon>Virgibacillus</taxon>
    </lineage>
</organism>
<dbReference type="InterPro" id="IPR043129">
    <property type="entry name" value="ATPase_NBD"/>
</dbReference>
<dbReference type="SUPFAM" id="SSF53067">
    <property type="entry name" value="Actin-like ATPase domain"/>
    <property type="match status" value="1"/>
</dbReference>
<dbReference type="PANTHER" id="PTHR18964">
    <property type="entry name" value="ROK (REPRESSOR, ORF, KINASE) FAMILY"/>
    <property type="match status" value="1"/>
</dbReference>
<dbReference type="Pfam" id="PF00480">
    <property type="entry name" value="ROK"/>
    <property type="match status" value="1"/>
</dbReference>
<accession>A0ABS4HAE6</accession>
<dbReference type="PANTHER" id="PTHR18964:SF149">
    <property type="entry name" value="BIFUNCTIONAL UDP-N-ACETYLGLUCOSAMINE 2-EPIMERASE_N-ACETYLMANNOSAMINE KINASE"/>
    <property type="match status" value="1"/>
</dbReference>
<sequence>MITLDVGGTSIHAAAVSSNGVVPKETIATYPSLANEPKDVILNHIKNIIVEQIKLIMELKSDVSIVGIGIAFPGPCDYQSGVCYIKDLAKYESLYGTNVKEELQNRLAKKSFIISLSLNNLKVLIENDAVLFALGEYVDRYKKRNVERIASFTLGTGIGSVFMDQGDIVKGHWGVPESGNIFNVPFKKGIIDDYISKRGILNLAQSKGFDSRELDVRELAALAIRGEKCAMEAFNDFGAIMGEAVNPFIDSVKPEVIVFGGQIAKSYQLFESHFKGNLSDSSVKVDISYSPLISTFIGAASLFNK</sequence>
<name>A0ABS4HAE6_9BACI</name>
<dbReference type="EMBL" id="JAGGKK010000003">
    <property type="protein sequence ID" value="MBP1947872.1"/>
    <property type="molecule type" value="Genomic_DNA"/>
</dbReference>
<proteinExistence type="inferred from homology"/>
<dbReference type="InterPro" id="IPR000600">
    <property type="entry name" value="ROK"/>
</dbReference>
<keyword evidence="2" id="KW-0808">Transferase</keyword>
<evidence type="ECO:0000313" key="3">
    <source>
        <dbReference type="Proteomes" id="UP001519328"/>
    </source>
</evidence>